<dbReference type="EMBL" id="FOAS01000009">
    <property type="protein sequence ID" value="SEL19414.1"/>
    <property type="molecule type" value="Genomic_DNA"/>
</dbReference>
<dbReference type="AlphaFoldDB" id="A0A1H7N7E4"/>
<dbReference type="GO" id="GO:0016853">
    <property type="term" value="F:isomerase activity"/>
    <property type="evidence" value="ECO:0007669"/>
    <property type="project" value="UniProtKB-KW"/>
</dbReference>
<dbReference type="SUPFAM" id="SSF52833">
    <property type="entry name" value="Thioredoxin-like"/>
    <property type="match status" value="2"/>
</dbReference>
<name>A0A1H7N7E4_9GAMM</name>
<protein>
    <submittedName>
        <fullName evidence="2">2-hydroxychromene-2-carboxylate isomerase</fullName>
    </submittedName>
</protein>
<gene>
    <name evidence="2" type="ORF">SAMN05216214_10946</name>
</gene>
<accession>A0A1H7N7E4</accession>
<dbReference type="InterPro" id="IPR051924">
    <property type="entry name" value="GST_Kappa/NadH"/>
</dbReference>
<sequence>MKALMPYLAAGLASPWLSQSREQWADLKQHLLRQPATVEVYLAIDDPYSYLLAQVLPRLQARFAVKWRIYTVLNREAEHYPAPAQWYPNACHDAEHLARLYQLSWPQDLPSWSTARRAGYTRDLLLAEQQADSVAHVAELFRRAWQGAAATRVWQLADWQASLAANEARRKRHKHYASAMLYYAGQWYWGLDRLDHLEHRLLREGRALCQTAPQFERTWRDFCTLPAPEQAPEDTELEVFFSIRSPYSHLGLLRAVQLAEHYHLPLKVRPVLPMLMRGLPVPASKKWYIFHDTKREARKLGIAYGKVADPLGAGVEACYQLYAWAEGQGKGLAYLLSVSHGVNSQGLHADQPRDLKKMVERAGLNWTEAQPLLGNNDWRSWAQDNLTALNDAGLWGVPSFRYGDLRFWGQDRLGILEQALRKRWRLKPY</sequence>
<dbReference type="Gene3D" id="3.40.30.10">
    <property type="entry name" value="Glutaredoxin"/>
    <property type="match status" value="2"/>
</dbReference>
<evidence type="ECO:0000259" key="1">
    <source>
        <dbReference type="Pfam" id="PF01323"/>
    </source>
</evidence>
<dbReference type="Pfam" id="PF01323">
    <property type="entry name" value="DSBA"/>
    <property type="match status" value="1"/>
</dbReference>
<dbReference type="Proteomes" id="UP000185766">
    <property type="component" value="Unassembled WGS sequence"/>
</dbReference>
<feature type="domain" description="DSBA-like thioredoxin" evidence="1">
    <location>
        <begin position="237"/>
        <end position="420"/>
    </location>
</feature>
<dbReference type="InterPro" id="IPR001853">
    <property type="entry name" value="DSBA-like_thioredoxin_dom"/>
</dbReference>
<dbReference type="STRING" id="1429083.GCA_001885685_02992"/>
<reference evidence="2 3" key="1">
    <citation type="submission" date="2016-10" db="EMBL/GenBank/DDBJ databases">
        <authorList>
            <person name="de Groot N.N."/>
        </authorList>
    </citation>
    <scope>NUCLEOTIDE SEQUENCE [LARGE SCALE GENOMIC DNA]</scope>
    <source>
        <strain evidence="2 3">JCM 19513</strain>
    </source>
</reference>
<dbReference type="PANTHER" id="PTHR42943">
    <property type="entry name" value="GLUTATHIONE S-TRANSFERASE KAPPA"/>
    <property type="match status" value="1"/>
</dbReference>
<evidence type="ECO:0000313" key="3">
    <source>
        <dbReference type="Proteomes" id="UP000185766"/>
    </source>
</evidence>
<proteinExistence type="predicted"/>
<evidence type="ECO:0000313" key="2">
    <source>
        <dbReference type="EMBL" id="SEL19414.1"/>
    </source>
</evidence>
<dbReference type="GO" id="GO:0016491">
    <property type="term" value="F:oxidoreductase activity"/>
    <property type="evidence" value="ECO:0007669"/>
    <property type="project" value="InterPro"/>
</dbReference>
<organism evidence="2 3">
    <name type="scientific">Atopomonas hussainii</name>
    <dbReference type="NCBI Taxonomy" id="1429083"/>
    <lineage>
        <taxon>Bacteria</taxon>
        <taxon>Pseudomonadati</taxon>
        <taxon>Pseudomonadota</taxon>
        <taxon>Gammaproteobacteria</taxon>
        <taxon>Pseudomonadales</taxon>
        <taxon>Pseudomonadaceae</taxon>
        <taxon>Atopomonas</taxon>
    </lineage>
</organism>
<keyword evidence="3" id="KW-1185">Reference proteome</keyword>
<keyword evidence="2" id="KW-0413">Isomerase</keyword>
<dbReference type="InterPro" id="IPR036249">
    <property type="entry name" value="Thioredoxin-like_sf"/>
</dbReference>
<dbReference type="PANTHER" id="PTHR42943:SF2">
    <property type="entry name" value="GLUTATHIONE S-TRANSFERASE KAPPA 1"/>
    <property type="match status" value="1"/>
</dbReference>
<dbReference type="RefSeq" id="WP_175474900.1">
    <property type="nucleotide sequence ID" value="NZ_FOAS01000009.1"/>
</dbReference>